<proteinExistence type="inferred from homology"/>
<feature type="transmembrane region" description="Helical" evidence="7">
    <location>
        <begin position="430"/>
        <end position="450"/>
    </location>
</feature>
<evidence type="ECO:0000313" key="9">
    <source>
        <dbReference type="EMBL" id="PRX62358.1"/>
    </source>
</evidence>
<comment type="similarity">
    <text evidence="6">Belongs to the ABC-4 integral membrane protein family.</text>
</comment>
<evidence type="ECO:0000313" key="10">
    <source>
        <dbReference type="Proteomes" id="UP000238312"/>
    </source>
</evidence>
<keyword evidence="10" id="KW-1185">Reference proteome</keyword>
<dbReference type="OrthoDB" id="9780560at2"/>
<reference evidence="9 10" key="1">
    <citation type="submission" date="2018-03" db="EMBL/GenBank/DDBJ databases">
        <title>Genomic Encyclopedia of Type Strains, Phase III (KMG-III): the genomes of soil and plant-associated and newly described type strains.</title>
        <authorList>
            <person name="Whitman W."/>
        </authorList>
    </citation>
    <scope>NUCLEOTIDE SEQUENCE [LARGE SCALE GENOMIC DNA]</scope>
    <source>
        <strain evidence="9 10">CGMCC 4.7104</strain>
    </source>
</reference>
<accession>A0A2T0MUK9</accession>
<dbReference type="InterPro" id="IPR050250">
    <property type="entry name" value="Macrolide_Exporter_MacB"/>
</dbReference>
<feature type="transmembrane region" description="Helical" evidence="7">
    <location>
        <begin position="354"/>
        <end position="375"/>
    </location>
</feature>
<dbReference type="GO" id="GO:0022857">
    <property type="term" value="F:transmembrane transporter activity"/>
    <property type="evidence" value="ECO:0007669"/>
    <property type="project" value="TreeGrafter"/>
</dbReference>
<feature type="domain" description="ABC3 transporter permease C-terminal" evidence="8">
    <location>
        <begin position="681"/>
        <end position="784"/>
    </location>
</feature>
<evidence type="ECO:0000256" key="7">
    <source>
        <dbReference type="SAM" id="Phobius"/>
    </source>
</evidence>
<gene>
    <name evidence="9" type="ORF">B0I32_113312</name>
</gene>
<sequence>MSTLLRVKLRRDLRASWSRFVLMVVAIAVSLTVFGGMLCAWAAIGRETGGAYLSTEPASATIVLDRGVTPERMASVLAAARTRPGVREATGRTQFEGAVEVGGTVLDIPLQVFVAAADDPMRMVRFDLGQRGRWPPSGGEILLGTDSLRLLGVAVGDSITVHGPDGPVRLRVAGTVYDPGLAPSPQEQRGRGYVSATAVALPFDQVKVQVADPEGRARDRVVAVATEVGDWLRREQGLRVAEIQVPEPYAHPHQWQADVLLLSLMAGGAAALLLSTILVATMLNTLFTRQIPQLGIMKAIGARTGTVGRHYLVMISLVAAAATLIASAPAVWIGRTLLGTLLTTLGVRPVSLAAPWWAYVVILVAGLGLPPLMALPPLVRASRTTVRAAIDHHGAASEPGGLAVRLGRVPRLDRGLLMALRNTVRRPARFWLSTGLLAAAGAVFVAGMSLEAGVDAITREEAARRTWDVDVQLAAPAAREAAVEAARRVPGVTRAEGFGVMPVGVAGPRGFPVTWTYPDQGHGRITLIALPRGVTTFPKLLEGRALHPGESGAIVLSRTVRKKTVPALVPGDDVRLFIEGRVTSWRVAGIVEERGGDNVYVTAEGLAAAQGRPQQVDRLRVYTGGHDERTRDAVAAAVRTALADAGITVRSAASVSRAEAVGEGHMGPLLLVLLGIAVPLGVLGVIGLASTMSANVLDRTREFGIMHAIGARPRTVRRIVAAEGLLLALAGCVAAVVPAVALTWLLGAGLGNLFMNVPVPFRISVPGAVIWVVLALLGAALATDAAATRASRLTVREALAHL</sequence>
<name>A0A2T0MUK9_9ACTN</name>
<feature type="transmembrane region" description="Helical" evidence="7">
    <location>
        <begin position="666"/>
        <end position="689"/>
    </location>
</feature>
<dbReference type="RefSeq" id="WP_106245368.1">
    <property type="nucleotide sequence ID" value="NZ_PVNG01000013.1"/>
</dbReference>
<dbReference type="AlphaFoldDB" id="A0A2T0MUK9"/>
<evidence type="ECO:0000256" key="6">
    <source>
        <dbReference type="ARBA" id="ARBA00038076"/>
    </source>
</evidence>
<dbReference type="InterPro" id="IPR003838">
    <property type="entry name" value="ABC3_permease_C"/>
</dbReference>
<dbReference type="EMBL" id="PVNG01000013">
    <property type="protein sequence ID" value="PRX62358.1"/>
    <property type="molecule type" value="Genomic_DNA"/>
</dbReference>
<organism evidence="9 10">
    <name type="scientific">Nonomuraea fuscirosea</name>
    <dbReference type="NCBI Taxonomy" id="1291556"/>
    <lineage>
        <taxon>Bacteria</taxon>
        <taxon>Bacillati</taxon>
        <taxon>Actinomycetota</taxon>
        <taxon>Actinomycetes</taxon>
        <taxon>Streptosporangiales</taxon>
        <taxon>Streptosporangiaceae</taxon>
        <taxon>Nonomuraea</taxon>
    </lineage>
</organism>
<keyword evidence="2" id="KW-1003">Cell membrane</keyword>
<feature type="transmembrane region" description="Helical" evidence="7">
    <location>
        <begin position="259"/>
        <end position="287"/>
    </location>
</feature>
<evidence type="ECO:0000256" key="2">
    <source>
        <dbReference type="ARBA" id="ARBA00022475"/>
    </source>
</evidence>
<keyword evidence="3 7" id="KW-0812">Transmembrane</keyword>
<dbReference type="GO" id="GO:0005886">
    <property type="term" value="C:plasma membrane"/>
    <property type="evidence" value="ECO:0007669"/>
    <property type="project" value="UniProtKB-SubCell"/>
</dbReference>
<keyword evidence="4 7" id="KW-1133">Transmembrane helix</keyword>
<dbReference type="PANTHER" id="PTHR30572">
    <property type="entry name" value="MEMBRANE COMPONENT OF TRANSPORTER-RELATED"/>
    <property type="match status" value="1"/>
</dbReference>
<comment type="subcellular location">
    <subcellularLocation>
        <location evidence="1">Cell membrane</location>
        <topology evidence="1">Multi-pass membrane protein</topology>
    </subcellularLocation>
</comment>
<protein>
    <submittedName>
        <fullName evidence="9">Putative ABC transport system permease protein</fullName>
    </submittedName>
</protein>
<feature type="transmembrane region" description="Helical" evidence="7">
    <location>
        <begin position="20"/>
        <end position="44"/>
    </location>
</feature>
<evidence type="ECO:0000256" key="1">
    <source>
        <dbReference type="ARBA" id="ARBA00004651"/>
    </source>
</evidence>
<feature type="transmembrane region" description="Helical" evidence="7">
    <location>
        <begin position="724"/>
        <end position="748"/>
    </location>
</feature>
<evidence type="ECO:0000259" key="8">
    <source>
        <dbReference type="Pfam" id="PF02687"/>
    </source>
</evidence>
<feature type="transmembrane region" description="Helical" evidence="7">
    <location>
        <begin position="768"/>
        <end position="787"/>
    </location>
</feature>
<evidence type="ECO:0000256" key="5">
    <source>
        <dbReference type="ARBA" id="ARBA00023136"/>
    </source>
</evidence>
<dbReference type="Proteomes" id="UP000238312">
    <property type="component" value="Unassembled WGS sequence"/>
</dbReference>
<comment type="caution">
    <text evidence="9">The sequence shown here is derived from an EMBL/GenBank/DDBJ whole genome shotgun (WGS) entry which is preliminary data.</text>
</comment>
<evidence type="ECO:0000256" key="4">
    <source>
        <dbReference type="ARBA" id="ARBA00022989"/>
    </source>
</evidence>
<dbReference type="PANTHER" id="PTHR30572:SF4">
    <property type="entry name" value="ABC TRANSPORTER PERMEASE YTRF"/>
    <property type="match status" value="1"/>
</dbReference>
<feature type="domain" description="ABC3 transporter permease C-terminal" evidence="8">
    <location>
        <begin position="269"/>
        <end position="385"/>
    </location>
</feature>
<evidence type="ECO:0000256" key="3">
    <source>
        <dbReference type="ARBA" id="ARBA00022692"/>
    </source>
</evidence>
<feature type="transmembrane region" description="Helical" evidence="7">
    <location>
        <begin position="311"/>
        <end position="334"/>
    </location>
</feature>
<dbReference type="Pfam" id="PF02687">
    <property type="entry name" value="FtsX"/>
    <property type="match status" value="2"/>
</dbReference>
<keyword evidence="5 7" id="KW-0472">Membrane</keyword>